<dbReference type="EMBL" id="JACHGA010000016">
    <property type="protein sequence ID" value="MBB5278257.1"/>
    <property type="molecule type" value="Genomic_DNA"/>
</dbReference>
<proteinExistence type="predicted"/>
<accession>A0A7W8HUC8</accession>
<comment type="caution">
    <text evidence="1">The sequence shown here is derived from an EMBL/GenBank/DDBJ whole genome shotgun (WGS) entry which is preliminary data.</text>
</comment>
<gene>
    <name evidence="1" type="ORF">HNR26_004354</name>
</gene>
<dbReference type="AlphaFoldDB" id="A0A7W8HUC8"/>
<keyword evidence="2" id="KW-1185">Reference proteome</keyword>
<name>A0A7W8HUC8_9HYPH</name>
<evidence type="ECO:0000313" key="2">
    <source>
        <dbReference type="Proteomes" id="UP000550895"/>
    </source>
</evidence>
<organism evidence="1 2">
    <name type="scientific">Rhizobium rosettiformans</name>
    <dbReference type="NCBI Taxonomy" id="1368430"/>
    <lineage>
        <taxon>Bacteria</taxon>
        <taxon>Pseudomonadati</taxon>
        <taxon>Pseudomonadota</taxon>
        <taxon>Alphaproteobacteria</taxon>
        <taxon>Hyphomicrobiales</taxon>
        <taxon>Rhizobiaceae</taxon>
        <taxon>Rhizobium/Agrobacterium group</taxon>
        <taxon>Rhizobium</taxon>
    </lineage>
</organism>
<evidence type="ECO:0000313" key="1">
    <source>
        <dbReference type="EMBL" id="MBB5278257.1"/>
    </source>
</evidence>
<reference evidence="1 2" key="1">
    <citation type="submission" date="2020-08" db="EMBL/GenBank/DDBJ databases">
        <title>Genomic Encyclopedia of Type Strains, Phase IV (KMG-IV): sequencing the most valuable type-strain genomes for metagenomic binning, comparative biology and taxonomic classification.</title>
        <authorList>
            <person name="Goeker M."/>
        </authorList>
    </citation>
    <scope>NUCLEOTIDE SEQUENCE [LARGE SCALE GENOMIC DNA]</scope>
    <source>
        <strain evidence="1 2">DSM 26376</strain>
    </source>
</reference>
<sequence length="92" mass="10295">MIMAQRIAIRGLRGRLGPDRGDFPCQRCRSFLLPDFRGFLNGTTFDFATSVLSCLPQPISASVSSAFMSKRAIRRCAVARHSRSRLLFGPLY</sequence>
<protein>
    <submittedName>
        <fullName evidence="1">Uncharacterized protein</fullName>
    </submittedName>
</protein>
<dbReference type="Proteomes" id="UP000550895">
    <property type="component" value="Unassembled WGS sequence"/>
</dbReference>